<comment type="similarity">
    <text evidence="1">Belongs to the short-chain dehydrogenases/reductases (SDR) family.</text>
</comment>
<dbReference type="InterPro" id="IPR020904">
    <property type="entry name" value="Sc_DH/Rdtase_CS"/>
</dbReference>
<dbReference type="SUPFAM" id="SSF51735">
    <property type="entry name" value="NAD(P)-binding Rossmann-fold domains"/>
    <property type="match status" value="1"/>
</dbReference>
<evidence type="ECO:0000313" key="3">
    <source>
        <dbReference type="EMBL" id="MDW5597066.1"/>
    </source>
</evidence>
<evidence type="ECO:0000259" key="2">
    <source>
        <dbReference type="SMART" id="SM00822"/>
    </source>
</evidence>
<organism evidence="3 4">
    <name type="scientific">Conexibacter stalactiti</name>
    <dbReference type="NCBI Taxonomy" id="1940611"/>
    <lineage>
        <taxon>Bacteria</taxon>
        <taxon>Bacillati</taxon>
        <taxon>Actinomycetota</taxon>
        <taxon>Thermoleophilia</taxon>
        <taxon>Solirubrobacterales</taxon>
        <taxon>Conexibacteraceae</taxon>
        <taxon>Conexibacter</taxon>
    </lineage>
</organism>
<reference evidence="4" key="1">
    <citation type="submission" date="2023-07" db="EMBL/GenBank/DDBJ databases">
        <title>Conexibacter stalactiti sp. nov., isolated from stalactites in a lava cave and emended description of the genus Conexibacter.</title>
        <authorList>
            <person name="Lee S.D."/>
        </authorList>
    </citation>
    <scope>NUCLEOTIDE SEQUENCE [LARGE SCALE GENOMIC DNA]</scope>
    <source>
        <strain evidence="4">KCTC 39840</strain>
    </source>
</reference>
<dbReference type="CDD" id="cd05233">
    <property type="entry name" value="SDR_c"/>
    <property type="match status" value="1"/>
</dbReference>
<dbReference type="PROSITE" id="PS00061">
    <property type="entry name" value="ADH_SHORT"/>
    <property type="match status" value="1"/>
</dbReference>
<dbReference type="Pfam" id="PF13561">
    <property type="entry name" value="adh_short_C2"/>
    <property type="match status" value="1"/>
</dbReference>
<dbReference type="InterPro" id="IPR036291">
    <property type="entry name" value="NAD(P)-bd_dom_sf"/>
</dbReference>
<dbReference type="PANTHER" id="PTHR42760:SF135">
    <property type="entry name" value="BLL7886 PROTEIN"/>
    <property type="match status" value="1"/>
</dbReference>
<dbReference type="SMART" id="SM00822">
    <property type="entry name" value="PKS_KR"/>
    <property type="match status" value="1"/>
</dbReference>
<keyword evidence="3" id="KW-0560">Oxidoreductase</keyword>
<protein>
    <submittedName>
        <fullName evidence="3">SDR family oxidoreductase</fullName>
        <ecNumber evidence="3">1.-.-.-</ecNumber>
    </submittedName>
</protein>
<dbReference type="EMBL" id="JAWSTH010000073">
    <property type="protein sequence ID" value="MDW5597066.1"/>
    <property type="molecule type" value="Genomic_DNA"/>
</dbReference>
<dbReference type="GO" id="GO:0016491">
    <property type="term" value="F:oxidoreductase activity"/>
    <property type="evidence" value="ECO:0007669"/>
    <property type="project" value="UniProtKB-KW"/>
</dbReference>
<dbReference type="InterPro" id="IPR002347">
    <property type="entry name" value="SDR_fam"/>
</dbReference>
<dbReference type="EC" id="1.-.-.-" evidence="3"/>
<dbReference type="PRINTS" id="PR00081">
    <property type="entry name" value="GDHRDH"/>
</dbReference>
<dbReference type="PANTHER" id="PTHR42760">
    <property type="entry name" value="SHORT-CHAIN DEHYDROGENASES/REDUCTASES FAMILY MEMBER"/>
    <property type="match status" value="1"/>
</dbReference>
<dbReference type="Proteomes" id="UP001284601">
    <property type="component" value="Unassembled WGS sequence"/>
</dbReference>
<gene>
    <name evidence="3" type="ORF">R7226_22150</name>
</gene>
<keyword evidence="4" id="KW-1185">Reference proteome</keyword>
<feature type="domain" description="Ketoreductase" evidence="2">
    <location>
        <begin position="12"/>
        <end position="187"/>
    </location>
</feature>
<proteinExistence type="inferred from homology"/>
<sequence length="251" mass="25928">MSRWTMPGIDERTVIVTGAASGIGAATASALSEAGSRLLLVDRDADGLERTAAGLDADRVATLAVDLADRDAARQIVDAALAAFGEITTVLHIAGAFMPAYIPDATPEQLEVQLQVNVAAPFWLTRAVLPHLSPGGQIVFCGSTSSFVGSAGGVVYCATKGAVLMLMRAVAVELAPQGFRVNAIAPGTTRTPINDEIFAIPGHLDGVIRSIPDGRIAEAHEHVGAIVYLISDLAAHVHGHTIVIDGGLIAK</sequence>
<accession>A0ABU4HUS8</accession>
<dbReference type="InterPro" id="IPR057326">
    <property type="entry name" value="KR_dom"/>
</dbReference>
<evidence type="ECO:0000313" key="4">
    <source>
        <dbReference type="Proteomes" id="UP001284601"/>
    </source>
</evidence>
<dbReference type="RefSeq" id="WP_318599508.1">
    <property type="nucleotide sequence ID" value="NZ_JAWSTH010000073.1"/>
</dbReference>
<evidence type="ECO:0000256" key="1">
    <source>
        <dbReference type="ARBA" id="ARBA00006484"/>
    </source>
</evidence>
<name>A0ABU4HUS8_9ACTN</name>
<comment type="caution">
    <text evidence="3">The sequence shown here is derived from an EMBL/GenBank/DDBJ whole genome shotgun (WGS) entry which is preliminary data.</text>
</comment>
<dbReference type="Gene3D" id="3.40.50.720">
    <property type="entry name" value="NAD(P)-binding Rossmann-like Domain"/>
    <property type="match status" value="1"/>
</dbReference>
<reference evidence="3 4" key="2">
    <citation type="submission" date="2023-10" db="EMBL/GenBank/DDBJ databases">
        <authorList>
            <person name="Han X.F."/>
        </authorList>
    </citation>
    <scope>NUCLEOTIDE SEQUENCE [LARGE SCALE GENOMIC DNA]</scope>
    <source>
        <strain evidence="3 4">KCTC 39840</strain>
    </source>
</reference>